<dbReference type="PANTHER" id="PTHR30572">
    <property type="entry name" value="MEMBRANE COMPONENT OF TRANSPORTER-RELATED"/>
    <property type="match status" value="1"/>
</dbReference>
<reference evidence="10" key="1">
    <citation type="journal article" date="2019" name="Int. J. Syst. Evol. Microbiol.">
        <title>The Global Catalogue of Microorganisms (GCM) 10K type strain sequencing project: providing services to taxonomists for standard genome sequencing and annotation.</title>
        <authorList>
            <consortium name="The Broad Institute Genomics Platform"/>
            <consortium name="The Broad Institute Genome Sequencing Center for Infectious Disease"/>
            <person name="Wu L."/>
            <person name="Ma J."/>
        </authorList>
    </citation>
    <scope>NUCLEOTIDE SEQUENCE [LARGE SCALE GENOMIC DNA]</scope>
    <source>
        <strain evidence="10">KLKA75</strain>
    </source>
</reference>
<feature type="transmembrane region" description="Helical" evidence="7">
    <location>
        <begin position="435"/>
        <end position="455"/>
    </location>
</feature>
<evidence type="ECO:0000256" key="6">
    <source>
        <dbReference type="ARBA" id="ARBA00038076"/>
    </source>
</evidence>
<comment type="caution">
    <text evidence="9">The sequence shown here is derived from an EMBL/GenBank/DDBJ whole genome shotgun (WGS) entry which is preliminary data.</text>
</comment>
<keyword evidence="4 7" id="KW-1133">Transmembrane helix</keyword>
<comment type="similarity">
    <text evidence="6">Belongs to the ABC-4 integral membrane protein family.</text>
</comment>
<evidence type="ECO:0000256" key="7">
    <source>
        <dbReference type="SAM" id="Phobius"/>
    </source>
</evidence>
<feature type="transmembrane region" description="Helical" evidence="7">
    <location>
        <begin position="32"/>
        <end position="51"/>
    </location>
</feature>
<evidence type="ECO:0000256" key="3">
    <source>
        <dbReference type="ARBA" id="ARBA00022692"/>
    </source>
</evidence>
<organism evidence="9 10">
    <name type="scientific">Actinomadura gamaensis</name>
    <dbReference type="NCBI Taxonomy" id="1763541"/>
    <lineage>
        <taxon>Bacteria</taxon>
        <taxon>Bacillati</taxon>
        <taxon>Actinomycetota</taxon>
        <taxon>Actinomycetes</taxon>
        <taxon>Streptosporangiales</taxon>
        <taxon>Thermomonosporaceae</taxon>
        <taxon>Actinomadura</taxon>
    </lineage>
</organism>
<dbReference type="InterPro" id="IPR003838">
    <property type="entry name" value="ABC3_permease_C"/>
</dbReference>
<evidence type="ECO:0000256" key="4">
    <source>
        <dbReference type="ARBA" id="ARBA00022989"/>
    </source>
</evidence>
<dbReference type="EMBL" id="JBHSIT010000005">
    <property type="protein sequence ID" value="MFC4909334.1"/>
    <property type="molecule type" value="Genomic_DNA"/>
</dbReference>
<protein>
    <submittedName>
        <fullName evidence="9">ABC transporter permease</fullName>
    </submittedName>
</protein>
<feature type="transmembrane region" description="Helical" evidence="7">
    <location>
        <begin position="481"/>
        <end position="502"/>
    </location>
</feature>
<dbReference type="InterPro" id="IPR050250">
    <property type="entry name" value="Macrolide_Exporter_MacB"/>
</dbReference>
<feature type="transmembrane region" description="Helical" evidence="7">
    <location>
        <begin position="565"/>
        <end position="587"/>
    </location>
</feature>
<feature type="domain" description="ABC3 transporter permease C-terminal" evidence="8">
    <location>
        <begin position="276"/>
        <end position="392"/>
    </location>
</feature>
<evidence type="ECO:0000259" key="8">
    <source>
        <dbReference type="Pfam" id="PF02687"/>
    </source>
</evidence>
<evidence type="ECO:0000313" key="10">
    <source>
        <dbReference type="Proteomes" id="UP001595872"/>
    </source>
</evidence>
<evidence type="ECO:0000313" key="9">
    <source>
        <dbReference type="EMBL" id="MFC4909334.1"/>
    </source>
</evidence>
<feature type="domain" description="ABC3 transporter permease C-terminal" evidence="8">
    <location>
        <begin position="485"/>
        <end position="594"/>
    </location>
</feature>
<evidence type="ECO:0000256" key="5">
    <source>
        <dbReference type="ARBA" id="ARBA00023136"/>
    </source>
</evidence>
<evidence type="ECO:0000256" key="2">
    <source>
        <dbReference type="ARBA" id="ARBA00022475"/>
    </source>
</evidence>
<dbReference type="Proteomes" id="UP001595872">
    <property type="component" value="Unassembled WGS sequence"/>
</dbReference>
<keyword evidence="10" id="KW-1185">Reference proteome</keyword>
<proteinExistence type="inferred from homology"/>
<keyword evidence="5 7" id="KW-0472">Membrane</keyword>
<sequence>MGRLLLLSRVGHLLLVIRLVLADVRRHPAQAAMMLLAITAATATLSLGLSLRGATDTLFRQTRAATAGPDVVAIAPGGDRTTASALASLARASEVSAHSGPYREYSTTVTAHGLTSAAVVQRAAAVPGPVDRPLVTSGTWVRPGGVVVERGFATALGIRVGDRVTVAGRSLPAAGIAVTTSHSIYPWAQTPGPGGGPSDYGGLVWMSEADAGTLRTADLPVTSLLFLKLRNPATAPEFVESRRHYSEEHPTNFVTWQSMDRESAHILRQSQPVLVIGSWLLALLAVGGVATLAAGRATRQTRRVGLLKAVGATPGLIAAVLLGEYLALALAADALGLTIARLAAPGLANPTASLLSGAAGPSGDTIAATTVLALAVAVLTTLGPTRRALRAETVTALADAARRPGHRPRLNALSALLPPSLLLALRLIARRPGRAVLHAWSIAVMVIGATALLVARVEPRYDYGLGSSRLGNVQAEQGHRLLLAVTAALAVLAAVNIVTITWTTALEARPVIAIARTLGATPGQITAGLSAAQLLPTVPGAVAGVPLGLFLVLVFSPPNVVVPSLWSLLVPAVAAPLATAALTALPARLAARRSIARTLTTDAT</sequence>
<keyword evidence="3 7" id="KW-0812">Transmembrane</keyword>
<dbReference type="PANTHER" id="PTHR30572:SF4">
    <property type="entry name" value="ABC TRANSPORTER PERMEASE YTRF"/>
    <property type="match status" value="1"/>
</dbReference>
<name>A0ABV9U0H5_9ACTN</name>
<feature type="transmembrane region" description="Helical" evidence="7">
    <location>
        <begin position="315"/>
        <end position="335"/>
    </location>
</feature>
<accession>A0ABV9U0H5</accession>
<comment type="subcellular location">
    <subcellularLocation>
        <location evidence="1">Cell membrane</location>
        <topology evidence="1">Multi-pass membrane protein</topology>
    </subcellularLocation>
</comment>
<dbReference type="Pfam" id="PF02687">
    <property type="entry name" value="FtsX"/>
    <property type="match status" value="2"/>
</dbReference>
<keyword evidence="2" id="KW-1003">Cell membrane</keyword>
<dbReference type="RefSeq" id="WP_378256766.1">
    <property type="nucleotide sequence ID" value="NZ_JBHSIT010000005.1"/>
</dbReference>
<feature type="transmembrane region" description="Helical" evidence="7">
    <location>
        <begin position="273"/>
        <end position="295"/>
    </location>
</feature>
<evidence type="ECO:0000256" key="1">
    <source>
        <dbReference type="ARBA" id="ARBA00004651"/>
    </source>
</evidence>
<gene>
    <name evidence="9" type="ORF">ACFPCY_18575</name>
</gene>